<dbReference type="RefSeq" id="WP_181613372.1">
    <property type="nucleotide sequence ID" value="NZ_JACDUR010000006.1"/>
</dbReference>
<proteinExistence type="predicted"/>
<accession>A0A7W0HT55</accession>
<protein>
    <submittedName>
        <fullName evidence="2">Uncharacterized protein</fullName>
    </submittedName>
</protein>
<evidence type="ECO:0000313" key="2">
    <source>
        <dbReference type="EMBL" id="MBA2894622.1"/>
    </source>
</evidence>
<keyword evidence="1" id="KW-1133">Transmembrane helix</keyword>
<keyword evidence="1" id="KW-0812">Transmembrane</keyword>
<keyword evidence="3" id="KW-1185">Reference proteome</keyword>
<keyword evidence="1" id="KW-0472">Membrane</keyword>
<name>A0A7W0HT55_9ACTN</name>
<dbReference type="EMBL" id="JACDUR010000006">
    <property type="protein sequence ID" value="MBA2894622.1"/>
    <property type="molecule type" value="Genomic_DNA"/>
</dbReference>
<comment type="caution">
    <text evidence="2">The sequence shown here is derived from an EMBL/GenBank/DDBJ whole genome shotgun (WGS) entry which is preliminary data.</text>
</comment>
<gene>
    <name evidence="2" type="ORF">HNR30_005994</name>
</gene>
<evidence type="ECO:0000256" key="1">
    <source>
        <dbReference type="SAM" id="Phobius"/>
    </source>
</evidence>
<dbReference type="Proteomes" id="UP000530928">
    <property type="component" value="Unassembled WGS sequence"/>
</dbReference>
<dbReference type="AlphaFoldDB" id="A0A7W0HT55"/>
<feature type="transmembrane region" description="Helical" evidence="1">
    <location>
        <begin position="39"/>
        <end position="60"/>
    </location>
</feature>
<evidence type="ECO:0000313" key="3">
    <source>
        <dbReference type="Proteomes" id="UP000530928"/>
    </source>
</evidence>
<reference evidence="2 3" key="1">
    <citation type="submission" date="2020-07" db="EMBL/GenBank/DDBJ databases">
        <title>Genomic Encyclopedia of Type Strains, Phase IV (KMG-IV): sequencing the most valuable type-strain genomes for metagenomic binning, comparative biology and taxonomic classification.</title>
        <authorList>
            <person name="Goeker M."/>
        </authorList>
    </citation>
    <scope>NUCLEOTIDE SEQUENCE [LARGE SCALE GENOMIC DNA]</scope>
    <source>
        <strain evidence="2 3">DSM 45533</strain>
    </source>
</reference>
<organism evidence="2 3">
    <name type="scientific">Nonomuraea soli</name>
    <dbReference type="NCBI Taxonomy" id="1032476"/>
    <lineage>
        <taxon>Bacteria</taxon>
        <taxon>Bacillati</taxon>
        <taxon>Actinomycetota</taxon>
        <taxon>Actinomycetes</taxon>
        <taxon>Streptosporangiales</taxon>
        <taxon>Streptosporangiaceae</taxon>
        <taxon>Nonomuraea</taxon>
    </lineage>
</organism>
<sequence>MTFDMDHQLSPLPWQTRVEMVHDPIMAWAAVEEPTPQEWLILEVCVAVVAVSTVAMVWLYRRVLSSKRREYAVTRSSPGSGQ</sequence>